<name>A0A0W8DLC9_PHYNI</name>
<evidence type="ECO:0000256" key="2">
    <source>
        <dbReference type="SAM" id="MobiDB-lite"/>
    </source>
</evidence>
<evidence type="ECO:0000313" key="4">
    <source>
        <dbReference type="Proteomes" id="UP000054636"/>
    </source>
</evidence>
<protein>
    <submittedName>
        <fullName evidence="3">Phosphoglycolate phosphatase 2</fullName>
    </submittedName>
</protein>
<feature type="coiled-coil region" evidence="1">
    <location>
        <begin position="225"/>
        <end position="252"/>
    </location>
</feature>
<feature type="coiled-coil region" evidence="1">
    <location>
        <begin position="55"/>
        <end position="134"/>
    </location>
</feature>
<evidence type="ECO:0000313" key="3">
    <source>
        <dbReference type="EMBL" id="KUF97151.1"/>
    </source>
</evidence>
<feature type="region of interest" description="Disordered" evidence="2">
    <location>
        <begin position="444"/>
        <end position="465"/>
    </location>
</feature>
<proteinExistence type="predicted"/>
<organism evidence="3 4">
    <name type="scientific">Phytophthora nicotianae</name>
    <name type="common">Potato buckeye rot agent</name>
    <name type="synonym">Phytophthora parasitica</name>
    <dbReference type="NCBI Taxonomy" id="4792"/>
    <lineage>
        <taxon>Eukaryota</taxon>
        <taxon>Sar</taxon>
        <taxon>Stramenopiles</taxon>
        <taxon>Oomycota</taxon>
        <taxon>Peronosporomycetes</taxon>
        <taxon>Peronosporales</taxon>
        <taxon>Peronosporaceae</taxon>
        <taxon>Phytophthora</taxon>
    </lineage>
</organism>
<feature type="coiled-coil region" evidence="1">
    <location>
        <begin position="276"/>
        <end position="356"/>
    </location>
</feature>
<sequence>MGNNSSLKHVDEIEVLLARNRAFTERPPPLAVDVSCQNGGANKESPKAAPDDQLLLQVLAEKAELETAIEKTEELELQLQQVRKDTEMAKEERDRYQQREIDAKRDAHELRMQLDELENRRKLEFEEYRSARTALERENAVTRDKMGHMEALRSKEAEQKDKQISQLEEVKYTLDNEMHRTSLTISRKEAKLVSDHEGKLSAAQRQHDMVTGSIQTQLSYTSAQLEASERSVRELKDKCEALQAKMLQSQIDHEKSIGDLKQHWEAEMQERIQRSVGSVEAQVAEVKKARQQLEREVEKHLETIIQLRQDNISLLQAKDEQQREMETAMETQAKTLQEEQTLLAAAVSERSRIEEKLRLQLRKMEEQDARLVQMQANFDERIQILTSSAKIAAEESAAIMKEKAALIASLEGQVLRLERELSALNHEHEKRIDNLAESFGRFVQEQMGKERERRKKTSAAPSSDV</sequence>
<accession>A0A0W8DLC9</accession>
<feature type="coiled-coil region" evidence="1">
    <location>
        <begin position="400"/>
        <end position="427"/>
    </location>
</feature>
<dbReference type="EMBL" id="LNFP01000126">
    <property type="protein sequence ID" value="KUF97151.1"/>
    <property type="molecule type" value="Genomic_DNA"/>
</dbReference>
<reference evidence="3 4" key="1">
    <citation type="submission" date="2015-11" db="EMBL/GenBank/DDBJ databases">
        <title>Genomes and virulence difference between two physiological races of Phytophthora nicotianae.</title>
        <authorList>
            <person name="Liu H."/>
            <person name="Ma X."/>
            <person name="Yu H."/>
            <person name="Fang D."/>
            <person name="Li Y."/>
            <person name="Wang X."/>
            <person name="Wang W."/>
            <person name="Dong Y."/>
            <person name="Xiao B."/>
        </authorList>
    </citation>
    <scope>NUCLEOTIDE SEQUENCE [LARGE SCALE GENOMIC DNA]</scope>
    <source>
        <strain evidence="4">race 1</strain>
    </source>
</reference>
<evidence type="ECO:0000256" key="1">
    <source>
        <dbReference type="SAM" id="Coils"/>
    </source>
</evidence>
<dbReference type="AlphaFoldDB" id="A0A0W8DLC9"/>
<comment type="caution">
    <text evidence="3">The sequence shown here is derived from an EMBL/GenBank/DDBJ whole genome shotgun (WGS) entry which is preliminary data.</text>
</comment>
<keyword evidence="1" id="KW-0175">Coiled coil</keyword>
<gene>
    <name evidence="3" type="ORF">AM588_10011040</name>
</gene>
<dbReference type="Proteomes" id="UP000054636">
    <property type="component" value="Unassembled WGS sequence"/>
</dbReference>